<dbReference type="Proteomes" id="UP000317093">
    <property type="component" value="Chromosome"/>
</dbReference>
<evidence type="ECO:0000313" key="2">
    <source>
        <dbReference type="Proteomes" id="UP000317093"/>
    </source>
</evidence>
<dbReference type="EMBL" id="CP036279">
    <property type="protein sequence ID" value="QDU61700.1"/>
    <property type="molecule type" value="Genomic_DNA"/>
</dbReference>
<proteinExistence type="predicted"/>
<dbReference type="KEGG" id="knv:Pan216_25620"/>
<dbReference type="AlphaFoldDB" id="A0A518B3Y1"/>
<reference evidence="1 2" key="1">
    <citation type="submission" date="2019-02" db="EMBL/GenBank/DDBJ databases">
        <title>Deep-cultivation of Planctomycetes and their phenomic and genomic characterization uncovers novel biology.</title>
        <authorList>
            <person name="Wiegand S."/>
            <person name="Jogler M."/>
            <person name="Boedeker C."/>
            <person name="Pinto D."/>
            <person name="Vollmers J."/>
            <person name="Rivas-Marin E."/>
            <person name="Kohn T."/>
            <person name="Peeters S.H."/>
            <person name="Heuer A."/>
            <person name="Rast P."/>
            <person name="Oberbeckmann S."/>
            <person name="Bunk B."/>
            <person name="Jeske O."/>
            <person name="Meyerdierks A."/>
            <person name="Storesund J.E."/>
            <person name="Kallscheuer N."/>
            <person name="Luecker S."/>
            <person name="Lage O.M."/>
            <person name="Pohl T."/>
            <person name="Merkel B.J."/>
            <person name="Hornburger P."/>
            <person name="Mueller R.-W."/>
            <person name="Bruemmer F."/>
            <person name="Labrenz M."/>
            <person name="Spormann A.M."/>
            <person name="Op den Camp H."/>
            <person name="Overmann J."/>
            <person name="Amann R."/>
            <person name="Jetten M.S.M."/>
            <person name="Mascher T."/>
            <person name="Medema M.H."/>
            <person name="Devos D.P."/>
            <person name="Kaster A.-K."/>
            <person name="Ovreas L."/>
            <person name="Rohde M."/>
            <person name="Galperin M.Y."/>
            <person name="Jogler C."/>
        </authorList>
    </citation>
    <scope>NUCLEOTIDE SEQUENCE [LARGE SCALE GENOMIC DNA]</scope>
    <source>
        <strain evidence="1 2">Pan216</strain>
    </source>
</reference>
<protein>
    <recommendedName>
        <fullName evidence="3">Sulfotransferase domain protein</fullName>
    </recommendedName>
</protein>
<dbReference type="SUPFAM" id="SSF52540">
    <property type="entry name" value="P-loop containing nucleoside triphosphate hydrolases"/>
    <property type="match status" value="1"/>
</dbReference>
<organism evidence="1 2">
    <name type="scientific">Kolteria novifilia</name>
    <dbReference type="NCBI Taxonomy" id="2527975"/>
    <lineage>
        <taxon>Bacteria</taxon>
        <taxon>Pseudomonadati</taxon>
        <taxon>Planctomycetota</taxon>
        <taxon>Planctomycetia</taxon>
        <taxon>Kolteriales</taxon>
        <taxon>Kolteriaceae</taxon>
        <taxon>Kolteria</taxon>
    </lineage>
</organism>
<dbReference type="Gene3D" id="3.40.50.300">
    <property type="entry name" value="P-loop containing nucleotide triphosphate hydrolases"/>
    <property type="match status" value="1"/>
</dbReference>
<evidence type="ECO:0000313" key="1">
    <source>
        <dbReference type="EMBL" id="QDU61700.1"/>
    </source>
</evidence>
<keyword evidence="2" id="KW-1185">Reference proteome</keyword>
<gene>
    <name evidence="1" type="ORF">Pan216_25620</name>
</gene>
<dbReference type="RefSeq" id="WP_145258258.1">
    <property type="nucleotide sequence ID" value="NZ_CP036279.1"/>
</dbReference>
<sequence>MTTTPYQRFVVVGHSRTGWHLLRTALKSHPNVVCHHEPFHDRNPQTFPHDTDARIVLDEHLFTPFPAEMQAVGFKIQYEQPVYNPWWQSVWRLLRADTGIKLIHLKRTNLLARLLSEVNALRTNRWLAEKGTRIPLLPPVTLDKRQCLESFQFVERQIGLVDEYFEKHESMDVVYEEMNADVPGTLAKVQEYLGVRIVPITPVTQKIERRLLSEAIANYAELKRAFQGTKWASFFEESPSAIGD</sequence>
<accession>A0A518B3Y1</accession>
<dbReference type="OrthoDB" id="582104at2"/>
<dbReference type="InterPro" id="IPR027417">
    <property type="entry name" value="P-loop_NTPase"/>
</dbReference>
<evidence type="ECO:0008006" key="3">
    <source>
        <dbReference type="Google" id="ProtNLM"/>
    </source>
</evidence>
<name>A0A518B3Y1_9BACT</name>